<proteinExistence type="predicted"/>
<evidence type="ECO:0000313" key="1">
    <source>
        <dbReference type="EMBL" id="CAC19176.1"/>
    </source>
</evidence>
<name>Q9DKL8_SFAVA</name>
<dbReference type="EMBL" id="AJ279828">
    <property type="protein sequence ID" value="CAC19176.1"/>
    <property type="molecule type" value="Genomic_DNA"/>
</dbReference>
<reference evidence="1" key="1">
    <citation type="journal article" date="2000" name="J. Gen. Virol.">
        <title>Phylogenetic position of the Diadromus pulchellus ascovirus DNA polymerase among viruses with large double-stranded DNA genomes.</title>
        <authorList>
            <person name="Stasiak K."/>
            <person name="Demattei M.V."/>
            <person name="Federici B.A."/>
            <person name="Bigot Y."/>
        </authorList>
    </citation>
    <scope>NUCLEOTIDE SEQUENCE</scope>
</reference>
<sequence>MNTTRSDTFRSCIGKCRCVFEYGTIDWSGEAFPHVPRTISSTWLQTSDPRRYRLQLVDELIDLIEQQRPVNALHSNSITILHAALAEACAVATSKHLSVWVCAELILARVPGTYGIMRTIGGVRDHHSVAVFSTHPHMRLTSVIDPTEGAYLRNYHEIHKTHSRILNGTIRNDNRRITPLVYALRPTTVFNTPTLGRDRELLAATVRHYVDDLRRHKCTIVGTLTDRIVGSCPVDFAQCLDDFITLMHVQMNRLSAQRFDEMRPTSCADRMWTSRNIPRKPWWIESCI</sequence>
<organismHost>
    <name type="scientific">Spodoptera frugiperda</name>
    <name type="common">Fall armyworm</name>
    <dbReference type="NCBI Taxonomy" id="7108"/>
</organismHost>
<protein>
    <submittedName>
        <fullName evidence="1">Uncharacterized protein</fullName>
    </submittedName>
</protein>
<accession>Q9DKL8</accession>
<organism evidence="1">
    <name type="scientific">Spodoptera frugiperda ascovirus 1a</name>
    <name type="common">SfAV-1a</name>
    <dbReference type="NCBI Taxonomy" id="113370"/>
    <lineage>
        <taxon>Viruses</taxon>
        <taxon>Varidnaviria</taxon>
        <taxon>Bamfordvirae</taxon>
        <taxon>Nucleocytoviricota</taxon>
        <taxon>Megaviricetes</taxon>
        <taxon>Pimascovirales</taxon>
        <taxon>Pimascovirales incertae sedis</taxon>
        <taxon>Ascoviridae</taxon>
        <taxon>Ascovirus</taxon>
        <taxon>Ascovirus sfav1a</taxon>
    </lineage>
</organism>